<dbReference type="InterPro" id="IPR011049">
    <property type="entry name" value="Serralysin-like_metalloprot_C"/>
</dbReference>
<proteinExistence type="predicted"/>
<dbReference type="RefSeq" id="WP_211845120.1">
    <property type="nucleotide sequence ID" value="NZ_JAAEDL010000003.1"/>
</dbReference>
<dbReference type="PRINTS" id="PR00313">
    <property type="entry name" value="CABNDNGRPT"/>
</dbReference>
<dbReference type="SUPFAM" id="SSF51120">
    <property type="entry name" value="beta-Roll"/>
    <property type="match status" value="1"/>
</dbReference>
<organism evidence="1 2">
    <name type="scientific">Neoroseomonas eburnea</name>
    <dbReference type="NCBI Taxonomy" id="1346889"/>
    <lineage>
        <taxon>Bacteria</taxon>
        <taxon>Pseudomonadati</taxon>
        <taxon>Pseudomonadota</taxon>
        <taxon>Alphaproteobacteria</taxon>
        <taxon>Acetobacterales</taxon>
        <taxon>Acetobacteraceae</taxon>
        <taxon>Neoroseomonas</taxon>
    </lineage>
</organism>
<keyword evidence="2" id="KW-1185">Reference proteome</keyword>
<name>A0A9X9X7T8_9PROT</name>
<dbReference type="Pfam" id="PF00353">
    <property type="entry name" value="HemolysinCabind"/>
    <property type="match status" value="1"/>
</dbReference>
<dbReference type="InterPro" id="IPR001343">
    <property type="entry name" value="Hemolysn_Ca-bd"/>
</dbReference>
<dbReference type="AlphaFoldDB" id="A0A9X9X7T8"/>
<dbReference type="PROSITE" id="PS00330">
    <property type="entry name" value="HEMOLYSIN_CALCIUM"/>
    <property type="match status" value="1"/>
</dbReference>
<dbReference type="GO" id="GO:0005509">
    <property type="term" value="F:calcium ion binding"/>
    <property type="evidence" value="ECO:0007669"/>
    <property type="project" value="InterPro"/>
</dbReference>
<sequence length="311" mass="31522">MTYTIGLGLLGHARQWYLPGTDTGALPPPPADDAPPLLHAIVETNTSPVPSDPLFGGLVQVIETSERITVDVLGAWNSVKNGTFVSEGAESLVMSGFVHADVMLGGEGNSSVLLLGAKRGNVVTGAGDDVVNIQVATNGAEWVNEFRLATGEGGDTVILGALDIAAAAAFDSTFAATTHGAGDFTGNAAGTLVIADLGGGDDRFVARGESRDHVLGGAGGDIIDAGGGADTLAGGEEADIFFFARGDGQDVIVDFAPGEDRLLFRDLDPGEIEAILAGAVEQDGGTLLARGADSVLLLDLLPSALTPADFL</sequence>
<reference evidence="1" key="2">
    <citation type="journal article" date="2021" name="Syst. Appl. Microbiol.">
        <title>Roseomonas hellenica sp. nov., isolated from roots of wild-growing Alkanna tinctoria.</title>
        <authorList>
            <person name="Rat A."/>
            <person name="Naranjo H.D."/>
            <person name="Lebbe L."/>
            <person name="Cnockaert M."/>
            <person name="Krigas N."/>
            <person name="Grigoriadou K."/>
            <person name="Maloupa E."/>
            <person name="Willems A."/>
        </authorList>
    </citation>
    <scope>NUCLEOTIDE SEQUENCE</scope>
    <source>
        <strain evidence="1">LMG 31228</strain>
    </source>
</reference>
<dbReference type="Gene3D" id="2.150.10.10">
    <property type="entry name" value="Serralysin-like metalloprotease, C-terminal"/>
    <property type="match status" value="1"/>
</dbReference>
<reference evidence="1" key="1">
    <citation type="submission" date="2020-01" db="EMBL/GenBank/DDBJ databases">
        <authorList>
            <person name="Rat A."/>
        </authorList>
    </citation>
    <scope>NUCLEOTIDE SEQUENCE</scope>
    <source>
        <strain evidence="1">LMG 31228</strain>
    </source>
</reference>
<dbReference type="EMBL" id="JAAEDL010000003">
    <property type="protein sequence ID" value="MBR0679774.1"/>
    <property type="molecule type" value="Genomic_DNA"/>
</dbReference>
<gene>
    <name evidence="1" type="ORF">GXW74_04700</name>
</gene>
<dbReference type="InterPro" id="IPR018511">
    <property type="entry name" value="Hemolysin-typ_Ca-bd_CS"/>
</dbReference>
<protein>
    <recommendedName>
        <fullName evidence="3">Calcium-binding protein</fullName>
    </recommendedName>
</protein>
<accession>A0A9X9X7T8</accession>
<evidence type="ECO:0000313" key="2">
    <source>
        <dbReference type="Proteomes" id="UP001138709"/>
    </source>
</evidence>
<evidence type="ECO:0008006" key="3">
    <source>
        <dbReference type="Google" id="ProtNLM"/>
    </source>
</evidence>
<evidence type="ECO:0000313" key="1">
    <source>
        <dbReference type="EMBL" id="MBR0679774.1"/>
    </source>
</evidence>
<dbReference type="Proteomes" id="UP001138709">
    <property type="component" value="Unassembled WGS sequence"/>
</dbReference>
<comment type="caution">
    <text evidence="1">The sequence shown here is derived from an EMBL/GenBank/DDBJ whole genome shotgun (WGS) entry which is preliminary data.</text>
</comment>